<dbReference type="Proteomes" id="UP000823913">
    <property type="component" value="Unassembled WGS sequence"/>
</dbReference>
<evidence type="ECO:0000313" key="2">
    <source>
        <dbReference type="EMBL" id="HIR67550.1"/>
    </source>
</evidence>
<evidence type="ECO:0000256" key="1">
    <source>
        <dbReference type="SAM" id="Phobius"/>
    </source>
</evidence>
<feature type="transmembrane region" description="Helical" evidence="1">
    <location>
        <begin position="94"/>
        <end position="119"/>
    </location>
</feature>
<evidence type="ECO:0000313" key="3">
    <source>
        <dbReference type="Proteomes" id="UP000823913"/>
    </source>
</evidence>
<gene>
    <name evidence="2" type="ORF">IAB94_05845</name>
</gene>
<dbReference type="AlphaFoldDB" id="A0A9D1J9J9"/>
<proteinExistence type="predicted"/>
<accession>A0A9D1J9J9</accession>
<reference evidence="2" key="1">
    <citation type="submission" date="2020-10" db="EMBL/GenBank/DDBJ databases">
        <authorList>
            <person name="Gilroy R."/>
        </authorList>
    </citation>
    <scope>NUCLEOTIDE SEQUENCE</scope>
    <source>
        <strain evidence="2">ChiW16-3235</strain>
    </source>
</reference>
<feature type="transmembrane region" description="Helical" evidence="1">
    <location>
        <begin position="67"/>
        <end position="88"/>
    </location>
</feature>
<keyword evidence="1" id="KW-0812">Transmembrane</keyword>
<feature type="transmembrane region" description="Helical" evidence="1">
    <location>
        <begin position="40"/>
        <end position="60"/>
    </location>
</feature>
<keyword evidence="1" id="KW-1133">Transmembrane helix</keyword>
<reference evidence="2" key="2">
    <citation type="journal article" date="2021" name="PeerJ">
        <title>Extensive microbial diversity within the chicken gut microbiome revealed by metagenomics and culture.</title>
        <authorList>
            <person name="Gilroy R."/>
            <person name="Ravi A."/>
            <person name="Getino M."/>
            <person name="Pursley I."/>
            <person name="Horton D.L."/>
            <person name="Alikhan N.F."/>
            <person name="Baker D."/>
            <person name="Gharbi K."/>
            <person name="Hall N."/>
            <person name="Watson M."/>
            <person name="Adriaenssens E.M."/>
            <person name="Foster-Nyarko E."/>
            <person name="Jarju S."/>
            <person name="Secka A."/>
            <person name="Antonio M."/>
            <person name="Oren A."/>
            <person name="Chaudhuri R.R."/>
            <person name="La Ragione R."/>
            <person name="Hildebrand F."/>
            <person name="Pallen M.J."/>
        </authorList>
    </citation>
    <scope>NUCLEOTIDE SEQUENCE</scope>
    <source>
        <strain evidence="2">ChiW16-3235</strain>
    </source>
</reference>
<dbReference type="NCBIfam" id="TIGR04086">
    <property type="entry name" value="TIGR04086_membr"/>
    <property type="match status" value="1"/>
</dbReference>
<dbReference type="EMBL" id="DVHK01000117">
    <property type="protein sequence ID" value="HIR67550.1"/>
    <property type="molecule type" value="Genomic_DNA"/>
</dbReference>
<dbReference type="InterPro" id="IPR023804">
    <property type="entry name" value="DUF3792_TM"/>
</dbReference>
<feature type="transmembrane region" description="Helical" evidence="1">
    <location>
        <begin position="12"/>
        <end position="34"/>
    </location>
</feature>
<comment type="caution">
    <text evidence="2">The sequence shown here is derived from an EMBL/GenBank/DDBJ whole genome shotgun (WGS) entry which is preliminary data.</text>
</comment>
<protein>
    <submittedName>
        <fullName evidence="2">TIGR04086 family membrane protein</fullName>
    </submittedName>
</protein>
<sequence>MIKDIILQVGKAACAAVVFTLLYTLIFAGIITLFGVPTSAIRITNQVFKVLSIAFGGLLFLRGERGLFKGVALGLSAVIQEWLLFSTIACSFDFGWTLLLELVIGAFAGGIVGIIAVNVKKA</sequence>
<organism evidence="2 3">
    <name type="scientific">Candidatus Coproplasma avicola</name>
    <dbReference type="NCBI Taxonomy" id="2840744"/>
    <lineage>
        <taxon>Bacteria</taxon>
        <taxon>Bacillati</taxon>
        <taxon>Bacillota</taxon>
        <taxon>Clostridia</taxon>
        <taxon>Eubacteriales</taxon>
        <taxon>Candidatus Coproplasma</taxon>
    </lineage>
</organism>
<keyword evidence="1" id="KW-0472">Membrane</keyword>
<name>A0A9D1J9J9_9FIRM</name>